<reference evidence="2" key="1">
    <citation type="submission" date="2022-02" db="EMBL/GenBank/DDBJ databases">
        <title>Emergence and expansion in Europe of a Vibrio aestuarianus clonal complex pathogenic for oysters.</title>
        <authorList>
            <person name="Mesnil A."/>
            <person name="Travers M.-A."/>
        </authorList>
    </citation>
    <scope>NUCLEOTIDE SEQUENCE</scope>
    <source>
        <strain evidence="2">U29</strain>
    </source>
</reference>
<dbReference type="AlphaFoldDB" id="A0AAX3U918"/>
<keyword evidence="1" id="KW-0812">Transmembrane</keyword>
<evidence type="ECO:0000313" key="3">
    <source>
        <dbReference type="Proteomes" id="UP001239257"/>
    </source>
</evidence>
<feature type="transmembrane region" description="Helical" evidence="1">
    <location>
        <begin position="47"/>
        <end position="69"/>
    </location>
</feature>
<organism evidence="2 3">
    <name type="scientific">Vibrio aestuarianus</name>
    <dbReference type="NCBI Taxonomy" id="28171"/>
    <lineage>
        <taxon>Bacteria</taxon>
        <taxon>Pseudomonadati</taxon>
        <taxon>Pseudomonadota</taxon>
        <taxon>Gammaproteobacteria</taxon>
        <taxon>Vibrionales</taxon>
        <taxon>Vibrionaceae</taxon>
        <taxon>Vibrio</taxon>
    </lineage>
</organism>
<dbReference type="Proteomes" id="UP001239257">
    <property type="component" value="Chromosome 2"/>
</dbReference>
<feature type="transmembrane region" description="Helical" evidence="1">
    <location>
        <begin position="7"/>
        <end position="27"/>
    </location>
</feature>
<gene>
    <name evidence="2" type="ORF">PYE51_16060</name>
</gene>
<evidence type="ECO:0000256" key="1">
    <source>
        <dbReference type="SAM" id="Phobius"/>
    </source>
</evidence>
<keyword evidence="1" id="KW-0472">Membrane</keyword>
<proteinExistence type="predicted"/>
<evidence type="ECO:0000313" key="2">
    <source>
        <dbReference type="EMBL" id="WGK83909.1"/>
    </source>
</evidence>
<name>A0AAX3U918_9VIBR</name>
<dbReference type="EMBL" id="CP118710">
    <property type="protein sequence ID" value="WGK83909.1"/>
    <property type="molecule type" value="Genomic_DNA"/>
</dbReference>
<dbReference type="RefSeq" id="WP_301067732.1">
    <property type="nucleotide sequence ID" value="NZ_CP118710.1"/>
</dbReference>
<accession>A0AAX3U918</accession>
<sequence length="256" mass="29546">MNYGDKSLFWLVPINWLCIVMGIPYVLSMLVYPLVVGDWNYVHSVWYTWQSLNTGVLAFVASILALNAVRYSEEKKRQRNFVASKAFLPQALSELNSYCNACAPLVIEAWKRAIDRNDRCKTPLTNRLPDLPNGYQQVFKECISEASPEVAERLAYILVRLQIHHSRTESLIEDFSPESTALLVPRSLMTQVFALAELQSLISQLFDYARGTKDFDNSSLSVDSFFSFYRLWKIDIEDHDDLEGFTERNHGKRWNT</sequence>
<protein>
    <submittedName>
        <fullName evidence="2">Uncharacterized protein</fullName>
    </submittedName>
</protein>
<keyword evidence="1" id="KW-1133">Transmembrane helix</keyword>